<dbReference type="InterPro" id="IPR031989">
    <property type="entry name" value="DUF5067"/>
</dbReference>
<dbReference type="InterPro" id="IPR029050">
    <property type="entry name" value="Immunoprotect_excell_Ig-like"/>
</dbReference>
<evidence type="ECO:0000313" key="5">
    <source>
        <dbReference type="EMBL" id="UUX33013.1"/>
    </source>
</evidence>
<gene>
    <name evidence="5" type="ORF">NRE15_08795</name>
</gene>
<keyword evidence="1 3" id="KW-0732">Signal</keyword>
<evidence type="ECO:0000259" key="4">
    <source>
        <dbReference type="Pfam" id="PF16729"/>
    </source>
</evidence>
<dbReference type="Proteomes" id="UP001315967">
    <property type="component" value="Chromosome"/>
</dbReference>
<evidence type="ECO:0000313" key="6">
    <source>
        <dbReference type="Proteomes" id="UP001315967"/>
    </source>
</evidence>
<evidence type="ECO:0000256" key="1">
    <source>
        <dbReference type="ARBA" id="ARBA00022729"/>
    </source>
</evidence>
<dbReference type="Pfam" id="PF16729">
    <property type="entry name" value="DUF5067"/>
    <property type="match status" value="1"/>
</dbReference>
<dbReference type="Gene3D" id="2.60.40.1240">
    <property type="match status" value="1"/>
</dbReference>
<feature type="signal peptide" evidence="3">
    <location>
        <begin position="1"/>
        <end position="22"/>
    </location>
</feature>
<keyword evidence="2" id="KW-0175">Coiled coil</keyword>
<accession>A0ABY5P3J3</accession>
<evidence type="ECO:0000256" key="2">
    <source>
        <dbReference type="SAM" id="Coils"/>
    </source>
</evidence>
<proteinExistence type="predicted"/>
<reference evidence="5 6" key="1">
    <citation type="submission" date="2022-08" db="EMBL/GenBank/DDBJ databases">
        <title>Aerococcaceae sp. nov isolated from spoiled eye mask.</title>
        <authorList>
            <person name="Zhou G."/>
            <person name="Xie X.-B."/>
            <person name="Shi Q.-S."/>
            <person name="Wang Y.-S."/>
            <person name="Wen X."/>
            <person name="Peng H."/>
            <person name="Yang X.-J."/>
            <person name="Tao H.-B."/>
            <person name="Huang X.-M."/>
        </authorList>
    </citation>
    <scope>NUCLEOTIDE SEQUENCE [LARGE SCALE GENOMIC DNA]</scope>
    <source>
        <strain evidence="6">DM20194951</strain>
    </source>
</reference>
<name>A0ABY5P3J3_9LACT</name>
<feature type="chain" id="PRO_5046211068" evidence="3">
    <location>
        <begin position="23"/>
        <end position="196"/>
    </location>
</feature>
<dbReference type="EMBL" id="CP102453">
    <property type="protein sequence ID" value="UUX33013.1"/>
    <property type="molecule type" value="Genomic_DNA"/>
</dbReference>
<organism evidence="5 6">
    <name type="scientific">Fundicoccus culcitae</name>
    <dbReference type="NCBI Taxonomy" id="2969821"/>
    <lineage>
        <taxon>Bacteria</taxon>
        <taxon>Bacillati</taxon>
        <taxon>Bacillota</taxon>
        <taxon>Bacilli</taxon>
        <taxon>Lactobacillales</taxon>
        <taxon>Aerococcaceae</taxon>
        <taxon>Fundicoccus</taxon>
    </lineage>
</organism>
<protein>
    <submittedName>
        <fullName evidence="5">DUF5067 domain-containing protein</fullName>
    </submittedName>
</protein>
<keyword evidence="6" id="KW-1185">Reference proteome</keyword>
<evidence type="ECO:0000256" key="3">
    <source>
        <dbReference type="SAM" id="SignalP"/>
    </source>
</evidence>
<dbReference type="RefSeq" id="WP_313792513.1">
    <property type="nucleotide sequence ID" value="NZ_CP102453.1"/>
</dbReference>
<feature type="domain" description="DUF5067" evidence="4">
    <location>
        <begin position="47"/>
        <end position="172"/>
    </location>
</feature>
<sequence length="196" mass="22054">MKKPILLFSSFLLLSMATPVFAQNADRIAELEAQIAELQSELDELLETNGSEEAESQEKILGTFEDNGITMVFKEAYLVDDEYANSGKSILFFIEFTNDSGELQEPSSAIIFTIDAKQESEIQVFDLEVAALPRYEEETHKNRYIELKDGATIEIEFAYELELADAPITLQYSLFTDSEGEELLTLDPKELSNLGE</sequence>
<feature type="coiled-coil region" evidence="2">
    <location>
        <begin position="21"/>
        <end position="55"/>
    </location>
</feature>